<name>A0A1D1VDE3_RAMVA</name>
<dbReference type="EMBL" id="BDGG01000005">
    <property type="protein sequence ID" value="GAU99649.1"/>
    <property type="molecule type" value="Genomic_DNA"/>
</dbReference>
<dbReference type="AlphaFoldDB" id="A0A1D1VDE3"/>
<reference evidence="1 2" key="1">
    <citation type="journal article" date="2016" name="Nat. Commun.">
        <title>Extremotolerant tardigrade genome and improved radiotolerance of human cultured cells by tardigrade-unique protein.</title>
        <authorList>
            <person name="Hashimoto T."/>
            <person name="Horikawa D.D."/>
            <person name="Saito Y."/>
            <person name="Kuwahara H."/>
            <person name="Kozuka-Hata H."/>
            <person name="Shin-I T."/>
            <person name="Minakuchi Y."/>
            <person name="Ohishi K."/>
            <person name="Motoyama A."/>
            <person name="Aizu T."/>
            <person name="Enomoto A."/>
            <person name="Kondo K."/>
            <person name="Tanaka S."/>
            <person name="Hara Y."/>
            <person name="Koshikawa S."/>
            <person name="Sagara H."/>
            <person name="Miura T."/>
            <person name="Yokobori S."/>
            <person name="Miyagawa K."/>
            <person name="Suzuki Y."/>
            <person name="Kubo T."/>
            <person name="Oyama M."/>
            <person name="Kohara Y."/>
            <person name="Fujiyama A."/>
            <person name="Arakawa K."/>
            <person name="Katayama T."/>
            <person name="Toyoda A."/>
            <person name="Kunieda T."/>
        </authorList>
    </citation>
    <scope>NUCLEOTIDE SEQUENCE [LARGE SCALE GENOMIC DNA]</scope>
    <source>
        <strain evidence="1 2">YOKOZUNA-1</strain>
    </source>
</reference>
<dbReference type="Proteomes" id="UP000186922">
    <property type="component" value="Unassembled WGS sequence"/>
</dbReference>
<gene>
    <name evidence="1" type="primary">RvY_10617-1</name>
    <name evidence="1" type="synonym">RvY_10617.1</name>
    <name evidence="1" type="ORF">RvY_10617</name>
</gene>
<evidence type="ECO:0000313" key="2">
    <source>
        <dbReference type="Proteomes" id="UP000186922"/>
    </source>
</evidence>
<keyword evidence="2" id="KW-1185">Reference proteome</keyword>
<accession>A0A1D1VDE3</accession>
<sequence length="128" mass="15403">MLTKLVPKKQHLGKGYHHLKEHCRKQAEYCQYWRTNQTKDSGKKERGVRDYELWVQVFGVSELSIVKKVHFRTNTRYILPLRYWLGVEEDSYKMRWGNADRLKIMRQQQNSQSLCTTMKHHGAFHPLL</sequence>
<organism evidence="1 2">
    <name type="scientific">Ramazzottius varieornatus</name>
    <name type="common">Water bear</name>
    <name type="synonym">Tardigrade</name>
    <dbReference type="NCBI Taxonomy" id="947166"/>
    <lineage>
        <taxon>Eukaryota</taxon>
        <taxon>Metazoa</taxon>
        <taxon>Ecdysozoa</taxon>
        <taxon>Tardigrada</taxon>
        <taxon>Eutardigrada</taxon>
        <taxon>Parachela</taxon>
        <taxon>Hypsibioidea</taxon>
        <taxon>Ramazzottiidae</taxon>
        <taxon>Ramazzottius</taxon>
    </lineage>
</organism>
<comment type="caution">
    <text evidence="1">The sequence shown here is derived from an EMBL/GenBank/DDBJ whole genome shotgun (WGS) entry which is preliminary data.</text>
</comment>
<protein>
    <submittedName>
        <fullName evidence="1">Uncharacterized protein</fullName>
    </submittedName>
</protein>
<proteinExistence type="predicted"/>
<evidence type="ECO:0000313" key="1">
    <source>
        <dbReference type="EMBL" id="GAU99649.1"/>
    </source>
</evidence>